<sequence length="85" mass="9869">MEENATNNQIQYPCTWHYRIIGLDKQTLHLAALENINKEFIHTPGKESSGGKYHSINIAIEVENQEERDLIFQALQKDSRVKFVL</sequence>
<dbReference type="SUPFAM" id="SSF117991">
    <property type="entry name" value="YbeD/HP0495-like"/>
    <property type="match status" value="1"/>
</dbReference>
<proteinExistence type="inferred from homology"/>
<name>A0ABS7JLJ1_9HELI</name>
<dbReference type="InterPro" id="IPR007454">
    <property type="entry name" value="UPF0250_YbeD-like"/>
</dbReference>
<reference evidence="2 3" key="1">
    <citation type="submission" date="2021-08" db="EMBL/GenBank/DDBJ databases">
        <title>Helicobacter spp. isolated from feces of Anatolian Ground Squirrel (Spermophilus xanthoprymnus) in Turkey.</title>
        <authorList>
            <person name="Aydin F."/>
            <person name="Abay S."/>
            <person name="Kayman T."/>
            <person name="Karakaya E."/>
            <person name="Saticioglu I.B."/>
        </authorList>
    </citation>
    <scope>NUCLEOTIDE SEQUENCE [LARGE SCALE GENOMIC DNA]</scope>
    <source>
        <strain evidence="2 3">Faydin-H70</strain>
    </source>
</reference>
<gene>
    <name evidence="2" type="ORF">K4G57_02065</name>
</gene>
<dbReference type="Gene3D" id="3.30.70.260">
    <property type="match status" value="1"/>
</dbReference>
<protein>
    <submittedName>
        <fullName evidence="2">DUF493 domain-containing protein</fullName>
    </submittedName>
</protein>
<dbReference type="PANTHER" id="PTHR38036">
    <property type="entry name" value="UPF0250 PROTEIN YBED"/>
    <property type="match status" value="1"/>
</dbReference>
<organism evidence="2 3">
    <name type="scientific">Helicobacter turcicus</name>
    <dbReference type="NCBI Taxonomy" id="2867412"/>
    <lineage>
        <taxon>Bacteria</taxon>
        <taxon>Pseudomonadati</taxon>
        <taxon>Campylobacterota</taxon>
        <taxon>Epsilonproteobacteria</taxon>
        <taxon>Campylobacterales</taxon>
        <taxon>Helicobacteraceae</taxon>
        <taxon>Helicobacter</taxon>
    </lineage>
</organism>
<dbReference type="Pfam" id="PF04359">
    <property type="entry name" value="DUF493"/>
    <property type="match status" value="1"/>
</dbReference>
<dbReference type="Proteomes" id="UP000700059">
    <property type="component" value="Unassembled WGS sequence"/>
</dbReference>
<dbReference type="InterPro" id="IPR027471">
    <property type="entry name" value="YbeD-like_sf"/>
</dbReference>
<dbReference type="RefSeq" id="WP_221531560.1">
    <property type="nucleotide sequence ID" value="NZ_JAIGYP010000002.1"/>
</dbReference>
<comment type="similarity">
    <text evidence="1">Belongs to the UPF0250 family.</text>
</comment>
<evidence type="ECO:0000256" key="1">
    <source>
        <dbReference type="ARBA" id="ARBA00008460"/>
    </source>
</evidence>
<comment type="caution">
    <text evidence="2">The sequence shown here is derived from an EMBL/GenBank/DDBJ whole genome shotgun (WGS) entry which is preliminary data.</text>
</comment>
<evidence type="ECO:0000313" key="2">
    <source>
        <dbReference type="EMBL" id="MBX7490264.1"/>
    </source>
</evidence>
<accession>A0ABS7JLJ1</accession>
<dbReference type="PANTHER" id="PTHR38036:SF1">
    <property type="entry name" value="UPF0250 PROTEIN YBED"/>
    <property type="match status" value="1"/>
</dbReference>
<keyword evidence="3" id="KW-1185">Reference proteome</keyword>
<dbReference type="EMBL" id="JAIGYQ010000002">
    <property type="protein sequence ID" value="MBX7490264.1"/>
    <property type="molecule type" value="Genomic_DNA"/>
</dbReference>
<evidence type="ECO:0000313" key="3">
    <source>
        <dbReference type="Proteomes" id="UP000700059"/>
    </source>
</evidence>